<sequence>MKHWLIHTVVFFAAQIVFAIIGFSWPWEVLNGRLPVNSIFASIDDQLWVANTSRIWSIVWLADTGISLLGRRAPKQTADPE</sequence>
<organism evidence="1 2">
    <name type="scientific">Arthrobacter russicus</name>
    <dbReference type="NCBI Taxonomy" id="172040"/>
    <lineage>
        <taxon>Bacteria</taxon>
        <taxon>Bacillati</taxon>
        <taxon>Actinomycetota</taxon>
        <taxon>Actinomycetes</taxon>
        <taxon>Micrococcales</taxon>
        <taxon>Micrococcaceae</taxon>
        <taxon>Arthrobacter</taxon>
    </lineage>
</organism>
<comment type="caution">
    <text evidence="1">The sequence shown here is derived from an EMBL/GenBank/DDBJ whole genome shotgun (WGS) entry which is preliminary data.</text>
</comment>
<evidence type="ECO:0000313" key="2">
    <source>
        <dbReference type="Proteomes" id="UP001185069"/>
    </source>
</evidence>
<reference evidence="1 2" key="1">
    <citation type="submission" date="2023-07" db="EMBL/GenBank/DDBJ databases">
        <title>Sequencing the genomes of 1000 actinobacteria strains.</title>
        <authorList>
            <person name="Klenk H.-P."/>
        </authorList>
    </citation>
    <scope>NUCLEOTIDE SEQUENCE [LARGE SCALE GENOMIC DNA]</scope>
    <source>
        <strain evidence="1 2">DSM 14555</strain>
    </source>
</reference>
<gene>
    <name evidence="1" type="ORF">JOE69_001362</name>
</gene>
<keyword evidence="2" id="KW-1185">Reference proteome</keyword>
<accession>A0ABU1J9N6</accession>
<name>A0ABU1J9N6_9MICC</name>
<dbReference type="RefSeq" id="WP_309797192.1">
    <property type="nucleotide sequence ID" value="NZ_BAAAHY010000001.1"/>
</dbReference>
<protein>
    <submittedName>
        <fullName evidence="1">Uncharacterized protein</fullName>
    </submittedName>
</protein>
<dbReference type="EMBL" id="JAVDQF010000001">
    <property type="protein sequence ID" value="MDR6269124.1"/>
    <property type="molecule type" value="Genomic_DNA"/>
</dbReference>
<dbReference type="Proteomes" id="UP001185069">
    <property type="component" value="Unassembled WGS sequence"/>
</dbReference>
<proteinExistence type="predicted"/>
<evidence type="ECO:0000313" key="1">
    <source>
        <dbReference type="EMBL" id="MDR6269124.1"/>
    </source>
</evidence>